<dbReference type="Pfam" id="PF07019">
    <property type="entry name" value="EMC6"/>
    <property type="match status" value="1"/>
</dbReference>
<gene>
    <name evidence="9" type="ORF">RI543_002386</name>
</gene>
<comment type="subcellular location">
    <subcellularLocation>
        <location evidence="1">Endoplasmic reticulum membrane</location>
        <topology evidence="1">Multi-pass membrane protein</topology>
    </subcellularLocation>
</comment>
<protein>
    <recommendedName>
        <fullName evidence="3">ER membrane protein complex subunit 6</fullName>
    </recommendedName>
</protein>
<comment type="similarity">
    <text evidence="2">Belongs to the EMC6 family.</text>
</comment>
<dbReference type="PANTHER" id="PTHR20994">
    <property type="entry name" value="ER MEMBRANE PROTEIN COMPLEX SUBUNIT 6"/>
    <property type="match status" value="1"/>
</dbReference>
<keyword evidence="10" id="KW-1185">Reference proteome</keyword>
<organism evidence="9 10">
    <name type="scientific">Arxiozyma heterogenica</name>
    <dbReference type="NCBI Taxonomy" id="278026"/>
    <lineage>
        <taxon>Eukaryota</taxon>
        <taxon>Fungi</taxon>
        <taxon>Dikarya</taxon>
        <taxon>Ascomycota</taxon>
        <taxon>Saccharomycotina</taxon>
        <taxon>Saccharomycetes</taxon>
        <taxon>Saccharomycetales</taxon>
        <taxon>Saccharomycetaceae</taxon>
        <taxon>Arxiozyma</taxon>
    </lineage>
</organism>
<evidence type="ECO:0000256" key="2">
    <source>
        <dbReference type="ARBA" id="ARBA00009436"/>
    </source>
</evidence>
<keyword evidence="7 8" id="KW-0472">Membrane</keyword>
<name>A0AAN8A8P3_9SACH</name>
<dbReference type="GO" id="GO:0000045">
    <property type="term" value="P:autophagosome assembly"/>
    <property type="evidence" value="ECO:0007669"/>
    <property type="project" value="TreeGrafter"/>
</dbReference>
<dbReference type="PANTHER" id="PTHR20994:SF0">
    <property type="entry name" value="ER MEMBRANE PROTEIN COMPLEX SUBUNIT 6"/>
    <property type="match status" value="1"/>
</dbReference>
<evidence type="ECO:0000256" key="7">
    <source>
        <dbReference type="ARBA" id="ARBA00023136"/>
    </source>
</evidence>
<evidence type="ECO:0000256" key="1">
    <source>
        <dbReference type="ARBA" id="ARBA00004477"/>
    </source>
</evidence>
<evidence type="ECO:0000256" key="5">
    <source>
        <dbReference type="ARBA" id="ARBA00022824"/>
    </source>
</evidence>
<evidence type="ECO:0000256" key="4">
    <source>
        <dbReference type="ARBA" id="ARBA00022692"/>
    </source>
</evidence>
<evidence type="ECO:0000256" key="8">
    <source>
        <dbReference type="SAM" id="Phobius"/>
    </source>
</evidence>
<feature type="transmembrane region" description="Helical" evidence="8">
    <location>
        <begin position="64"/>
        <end position="83"/>
    </location>
</feature>
<keyword evidence="4 8" id="KW-0812">Transmembrane</keyword>
<evidence type="ECO:0000313" key="10">
    <source>
        <dbReference type="Proteomes" id="UP001306508"/>
    </source>
</evidence>
<evidence type="ECO:0000256" key="3">
    <source>
        <dbReference type="ARBA" id="ARBA00020827"/>
    </source>
</evidence>
<dbReference type="InterPro" id="IPR008504">
    <property type="entry name" value="Emc6"/>
</dbReference>
<dbReference type="EMBL" id="JAWIZZ010000045">
    <property type="protein sequence ID" value="KAK5779850.1"/>
    <property type="molecule type" value="Genomic_DNA"/>
</dbReference>
<sequence>MSVNNVDDNGNPVVDLNSATSASILQNMDNVNYNKKMYVNVMDKISLMSGTVTGILQYESLTGFRNFFIIYFGCIIIYILFICKGKPSRFYANVFNDLVFEHLVRELLGFVMAWTFSFALVG</sequence>
<comment type="caution">
    <text evidence="9">The sequence shown here is derived from an EMBL/GenBank/DDBJ whole genome shotgun (WGS) entry which is preliminary data.</text>
</comment>
<reference evidence="10" key="1">
    <citation type="submission" date="2023-07" db="EMBL/GenBank/DDBJ databases">
        <title>A draft genome of Kazachstania heterogenica Y-27499.</title>
        <authorList>
            <person name="Donic C."/>
            <person name="Kralova J.S."/>
            <person name="Fidel L."/>
            <person name="Ben-Dor S."/>
            <person name="Jung S."/>
        </authorList>
    </citation>
    <scope>NUCLEOTIDE SEQUENCE [LARGE SCALE GENOMIC DNA]</scope>
    <source>
        <strain evidence="10">Y27499</strain>
    </source>
</reference>
<proteinExistence type="inferred from homology"/>
<dbReference type="GO" id="GO:0072546">
    <property type="term" value="C:EMC complex"/>
    <property type="evidence" value="ECO:0007669"/>
    <property type="project" value="InterPro"/>
</dbReference>
<evidence type="ECO:0000256" key="6">
    <source>
        <dbReference type="ARBA" id="ARBA00022989"/>
    </source>
</evidence>
<dbReference type="Proteomes" id="UP001306508">
    <property type="component" value="Unassembled WGS sequence"/>
</dbReference>
<dbReference type="GO" id="GO:0034975">
    <property type="term" value="P:protein folding in endoplasmic reticulum"/>
    <property type="evidence" value="ECO:0007669"/>
    <property type="project" value="TreeGrafter"/>
</dbReference>
<evidence type="ECO:0000313" key="9">
    <source>
        <dbReference type="EMBL" id="KAK5779850.1"/>
    </source>
</evidence>
<keyword evidence="5" id="KW-0256">Endoplasmic reticulum</keyword>
<accession>A0AAN8A8P3</accession>
<keyword evidence="6 8" id="KW-1133">Transmembrane helix</keyword>
<dbReference type="InterPro" id="IPR029008">
    <property type="entry name" value="EMC6-like"/>
</dbReference>
<dbReference type="AlphaFoldDB" id="A0AAN8A8P3"/>